<feature type="domain" description="AB hydrolase-1" evidence="4">
    <location>
        <begin position="44"/>
        <end position="213"/>
    </location>
</feature>
<evidence type="ECO:0000313" key="5">
    <source>
        <dbReference type="EMBL" id="ARF58461.1"/>
    </source>
</evidence>
<sequence>MNPSYATVDHLFTVPLDHTTPGGETLQVFAREVADRSRVDEELPWLLYLQGGPGGKSPRPSAASPGWLAHAVKTHRVLLLDQRGTGRSTPVTARSAARFRQPSQLAAHLAHFRADSIVADAELIRRELCGDTPWETLGQSYGGFLTLTYLSRAPEGLKACYVAGGLPGLSATADDVYARTYPRVGDRVRDFYARYPEDARRLRRIADLLTTQDIRLPDGDRLTVRRLRTLGLLLGMGDGFERLHWLLDEALSHTGNGNGTPDAASTDAESTKTAWTNPTSTDTALTDTFLYQVMSLTGFTDNPLFAVLQESLYGQGAGPTAWAASRALPTFPDFTEDADPLLLTGEMIYPWMFDDIRGLRPFAQAADLLAQRTDWPPLYDHARLASNTVPLAAVVYHDDMYVDATLSLETARTIGASRVWVTNEWEHDGLAASGDRVLARLMALAGGRA</sequence>
<dbReference type="GO" id="GO:0004177">
    <property type="term" value="F:aminopeptidase activity"/>
    <property type="evidence" value="ECO:0007669"/>
    <property type="project" value="UniProtKB-EC"/>
</dbReference>
<evidence type="ECO:0000256" key="1">
    <source>
        <dbReference type="ARBA" id="ARBA00010088"/>
    </source>
</evidence>
<dbReference type="InterPro" id="IPR051601">
    <property type="entry name" value="Serine_prot/Carboxylest_S33"/>
</dbReference>
<dbReference type="PROSITE" id="PS00708">
    <property type="entry name" value="PRO_ENDOPEP_SER"/>
    <property type="match status" value="1"/>
</dbReference>
<dbReference type="Gene3D" id="3.40.50.1820">
    <property type="entry name" value="alpha/beta hydrolase"/>
    <property type="match status" value="1"/>
</dbReference>
<dbReference type="InterPro" id="IPR000073">
    <property type="entry name" value="AB_hydrolase_1"/>
</dbReference>
<dbReference type="InterPro" id="IPR029058">
    <property type="entry name" value="AB_hydrolase_fold"/>
</dbReference>
<dbReference type="RefSeq" id="WP_083108657.1">
    <property type="nucleotide sequence ID" value="NZ_CP020569.1"/>
</dbReference>
<name>A0A1V0TZX4_9ACTN</name>
<accession>A0A1V0TZX4</accession>
<dbReference type="STRING" id="553510.B1H19_33555"/>
<dbReference type="PANTHER" id="PTHR43248:SF2">
    <property type="entry name" value="PROLYL AMINOPEPTIDASE"/>
    <property type="match status" value="1"/>
</dbReference>
<feature type="region of interest" description="Disordered" evidence="3">
    <location>
        <begin position="257"/>
        <end position="278"/>
    </location>
</feature>
<feature type="compositionally biased region" description="Polar residues" evidence="3">
    <location>
        <begin position="267"/>
        <end position="278"/>
    </location>
</feature>
<dbReference type="PRINTS" id="PR00793">
    <property type="entry name" value="PROAMNOPTASE"/>
</dbReference>
<proteinExistence type="inferred from homology"/>
<dbReference type="GO" id="GO:0006508">
    <property type="term" value="P:proteolysis"/>
    <property type="evidence" value="ECO:0007669"/>
    <property type="project" value="InterPro"/>
</dbReference>
<dbReference type="Proteomes" id="UP000192726">
    <property type="component" value="Chromosome"/>
</dbReference>
<reference evidence="5 6" key="1">
    <citation type="submission" date="2017-04" db="EMBL/GenBank/DDBJ databases">
        <title>Complete Genome Sequence of Streptomyces gilvosporeus F607, a Capable Producer of Natamycin.</title>
        <authorList>
            <person name="Zong G."/>
            <person name="Zhong C."/>
            <person name="Fu J."/>
            <person name="Qin R."/>
            <person name="Cao G."/>
        </authorList>
    </citation>
    <scope>NUCLEOTIDE SEQUENCE [LARGE SCALE GENOMIC DNA]</scope>
    <source>
        <strain evidence="5 6">F607</strain>
    </source>
</reference>
<evidence type="ECO:0000256" key="2">
    <source>
        <dbReference type="ARBA" id="ARBA00022801"/>
    </source>
</evidence>
<dbReference type="Pfam" id="PF00561">
    <property type="entry name" value="Abhydrolase_1"/>
    <property type="match status" value="1"/>
</dbReference>
<dbReference type="AlphaFoldDB" id="A0A1V0TZX4"/>
<organism evidence="5 6">
    <name type="scientific">Streptomyces gilvosporeus</name>
    <dbReference type="NCBI Taxonomy" id="553510"/>
    <lineage>
        <taxon>Bacteria</taxon>
        <taxon>Bacillati</taxon>
        <taxon>Actinomycetota</taxon>
        <taxon>Actinomycetes</taxon>
        <taxon>Kitasatosporales</taxon>
        <taxon>Streptomycetaceae</taxon>
        <taxon>Streptomyces</taxon>
    </lineage>
</organism>
<dbReference type="InterPro" id="IPR002410">
    <property type="entry name" value="Peptidase_S33"/>
</dbReference>
<keyword evidence="2" id="KW-0378">Hydrolase</keyword>
<dbReference type="SUPFAM" id="SSF53474">
    <property type="entry name" value="alpha/beta-Hydrolases"/>
    <property type="match status" value="2"/>
</dbReference>
<dbReference type="GO" id="GO:0004252">
    <property type="term" value="F:serine-type endopeptidase activity"/>
    <property type="evidence" value="ECO:0007669"/>
    <property type="project" value="InterPro"/>
</dbReference>
<dbReference type="KEGG" id="sgv:B1H19_33555"/>
<protein>
    <submittedName>
        <fullName evidence="5">Proline iminopeptidase</fullName>
    </submittedName>
</protein>
<dbReference type="OrthoDB" id="9796770at2"/>
<evidence type="ECO:0000259" key="4">
    <source>
        <dbReference type="Pfam" id="PF00561"/>
    </source>
</evidence>
<dbReference type="PANTHER" id="PTHR43248">
    <property type="entry name" value="2-SUCCINYL-6-HYDROXY-2,4-CYCLOHEXADIENE-1-CARBOXYLATE SYNTHASE"/>
    <property type="match status" value="1"/>
</dbReference>
<comment type="similarity">
    <text evidence="1">Belongs to the peptidase S33 family.</text>
</comment>
<keyword evidence="6" id="KW-1185">Reference proteome</keyword>
<evidence type="ECO:0000313" key="6">
    <source>
        <dbReference type="Proteomes" id="UP000192726"/>
    </source>
</evidence>
<dbReference type="InterPro" id="IPR002471">
    <property type="entry name" value="Pept_S9_AS"/>
</dbReference>
<dbReference type="EMBL" id="CP020569">
    <property type="protein sequence ID" value="ARF58461.1"/>
    <property type="molecule type" value="Genomic_DNA"/>
</dbReference>
<evidence type="ECO:0000256" key="3">
    <source>
        <dbReference type="SAM" id="MobiDB-lite"/>
    </source>
</evidence>
<gene>
    <name evidence="5" type="ORF">B1H19_33555</name>
</gene>